<reference evidence="2" key="1">
    <citation type="journal article" date="2015" name="PLoS Genet.">
        <title>The dynamic genome and transcriptome of the human fungal pathogen Blastomyces and close relative Emmonsia.</title>
        <authorList>
            <person name="Munoz J.F."/>
            <person name="Gauthier G.M."/>
            <person name="Desjardins C.A."/>
            <person name="Gallo J.E."/>
            <person name="Holder J."/>
            <person name="Sullivan T.D."/>
            <person name="Marty A.J."/>
            <person name="Carmen J.C."/>
            <person name="Chen Z."/>
            <person name="Ding L."/>
            <person name="Gujja S."/>
            <person name="Magrini V."/>
            <person name="Misas E."/>
            <person name="Mitreva M."/>
            <person name="Priest M."/>
            <person name="Saif S."/>
            <person name="Whiston E.A."/>
            <person name="Young S."/>
            <person name="Zeng Q."/>
            <person name="Goldman W.E."/>
            <person name="Mardis E.R."/>
            <person name="Taylor J.W."/>
            <person name="McEwen J.G."/>
            <person name="Clay O.K."/>
            <person name="Klein B.S."/>
            <person name="Cuomo C.A."/>
        </authorList>
    </citation>
    <scope>NUCLEOTIDE SEQUENCE [LARGE SCALE GENOMIC DNA]</scope>
    <source>
        <strain evidence="2">UAMH 3008</strain>
    </source>
</reference>
<gene>
    <name evidence="1" type="ORF">EMCG_05462</name>
</gene>
<dbReference type="Proteomes" id="UP000034164">
    <property type="component" value="Unassembled WGS sequence"/>
</dbReference>
<dbReference type="AlphaFoldDB" id="A0A0G2HNT9"/>
<comment type="caution">
    <text evidence="1">The sequence shown here is derived from an EMBL/GenBank/DDBJ whole genome shotgun (WGS) entry which is preliminary data.</text>
</comment>
<evidence type="ECO:0000313" key="2">
    <source>
        <dbReference type="Proteomes" id="UP000034164"/>
    </source>
</evidence>
<protein>
    <submittedName>
        <fullName evidence="1">Uncharacterized protein</fullName>
    </submittedName>
</protein>
<organism evidence="1 2">
    <name type="scientific">[Emmonsia] crescens</name>
    <dbReference type="NCBI Taxonomy" id="73230"/>
    <lineage>
        <taxon>Eukaryota</taxon>
        <taxon>Fungi</taxon>
        <taxon>Dikarya</taxon>
        <taxon>Ascomycota</taxon>
        <taxon>Pezizomycotina</taxon>
        <taxon>Eurotiomycetes</taxon>
        <taxon>Eurotiomycetidae</taxon>
        <taxon>Onygenales</taxon>
        <taxon>Ajellomycetaceae</taxon>
        <taxon>Emergomyces</taxon>
    </lineage>
</organism>
<accession>A0A0G2HNT9</accession>
<name>A0A0G2HNT9_9EURO</name>
<sequence>MNIDENEISILFSKLVKQFKRQYKKMNLFKKNSMSVSFATLNERFQQNISLSSMNISSSFTIF</sequence>
<proteinExistence type="predicted"/>
<evidence type="ECO:0000313" key="1">
    <source>
        <dbReference type="EMBL" id="KKZ59157.1"/>
    </source>
</evidence>
<dbReference type="VEuPathDB" id="FungiDB:EMCG_05462"/>
<dbReference type="EMBL" id="LCZI01001685">
    <property type="protein sequence ID" value="KKZ59157.1"/>
    <property type="molecule type" value="Genomic_DNA"/>
</dbReference>